<name>A0ACB9B080_ARCLA</name>
<dbReference type="EMBL" id="CM042053">
    <property type="protein sequence ID" value="KAI3715284.1"/>
    <property type="molecule type" value="Genomic_DNA"/>
</dbReference>
<protein>
    <submittedName>
        <fullName evidence="1">Uncharacterized protein</fullName>
    </submittedName>
</protein>
<gene>
    <name evidence="1" type="ORF">L6452_22259</name>
</gene>
<keyword evidence="2" id="KW-1185">Reference proteome</keyword>
<reference evidence="1 2" key="2">
    <citation type="journal article" date="2022" name="Mol. Ecol. Resour.">
        <title>The genomes of chicory, endive, great burdock and yacon provide insights into Asteraceae paleo-polyploidization history and plant inulin production.</title>
        <authorList>
            <person name="Fan W."/>
            <person name="Wang S."/>
            <person name="Wang H."/>
            <person name="Wang A."/>
            <person name="Jiang F."/>
            <person name="Liu H."/>
            <person name="Zhao H."/>
            <person name="Xu D."/>
            <person name="Zhang Y."/>
        </authorList>
    </citation>
    <scope>NUCLEOTIDE SEQUENCE [LARGE SCALE GENOMIC DNA]</scope>
    <source>
        <strain evidence="2">cv. Niubang</strain>
    </source>
</reference>
<comment type="caution">
    <text evidence="1">The sequence shown here is derived from an EMBL/GenBank/DDBJ whole genome shotgun (WGS) entry which is preliminary data.</text>
</comment>
<evidence type="ECO:0000313" key="2">
    <source>
        <dbReference type="Proteomes" id="UP001055879"/>
    </source>
</evidence>
<sequence>MWSTLCSLYEGTDEVKKSKKIGLVRKYELFSYEKGESLSDYYNRFNGLLNDLKLLYMTMRKSCSRRIHHPLEAYFSDADDECEKTSIDQLSNGMAMLAGNEIEMDTSNVCLMEKINDMEDLEGHVFSTALVSAECSSSSSQIYIDCSSHAHAFSSLAFPSFCDSSYPDSEDSYSMNSSDLSEALKFGFWTSTNLYKSDTTEEIIKFIKKFEVLNSQLVRPVKKNFDPKADEGIFVGYSLSSKAYQVYNLWGKCIDESVHMKFDDHKSSSVSCNDDE</sequence>
<accession>A0ACB9B080</accession>
<dbReference type="Proteomes" id="UP001055879">
    <property type="component" value="Linkage Group LG07"/>
</dbReference>
<organism evidence="1 2">
    <name type="scientific">Arctium lappa</name>
    <name type="common">Greater burdock</name>
    <name type="synonym">Lappa major</name>
    <dbReference type="NCBI Taxonomy" id="4217"/>
    <lineage>
        <taxon>Eukaryota</taxon>
        <taxon>Viridiplantae</taxon>
        <taxon>Streptophyta</taxon>
        <taxon>Embryophyta</taxon>
        <taxon>Tracheophyta</taxon>
        <taxon>Spermatophyta</taxon>
        <taxon>Magnoliopsida</taxon>
        <taxon>eudicotyledons</taxon>
        <taxon>Gunneridae</taxon>
        <taxon>Pentapetalae</taxon>
        <taxon>asterids</taxon>
        <taxon>campanulids</taxon>
        <taxon>Asterales</taxon>
        <taxon>Asteraceae</taxon>
        <taxon>Carduoideae</taxon>
        <taxon>Cardueae</taxon>
        <taxon>Arctiinae</taxon>
        <taxon>Arctium</taxon>
    </lineage>
</organism>
<evidence type="ECO:0000313" key="1">
    <source>
        <dbReference type="EMBL" id="KAI3715284.1"/>
    </source>
</evidence>
<proteinExistence type="predicted"/>
<reference evidence="2" key="1">
    <citation type="journal article" date="2022" name="Mol. Ecol. Resour.">
        <title>The genomes of chicory, endive, great burdock and yacon provide insights into Asteraceae palaeo-polyploidization history and plant inulin production.</title>
        <authorList>
            <person name="Fan W."/>
            <person name="Wang S."/>
            <person name="Wang H."/>
            <person name="Wang A."/>
            <person name="Jiang F."/>
            <person name="Liu H."/>
            <person name="Zhao H."/>
            <person name="Xu D."/>
            <person name="Zhang Y."/>
        </authorList>
    </citation>
    <scope>NUCLEOTIDE SEQUENCE [LARGE SCALE GENOMIC DNA]</scope>
    <source>
        <strain evidence="2">cv. Niubang</strain>
    </source>
</reference>